<comment type="caution">
    <text evidence="9">The sequence shown here is derived from an EMBL/GenBank/DDBJ whole genome shotgun (WGS) entry which is preliminary data.</text>
</comment>
<dbReference type="InterPro" id="IPR008969">
    <property type="entry name" value="CarboxyPept-like_regulatory"/>
</dbReference>
<dbReference type="GO" id="GO:0009279">
    <property type="term" value="C:cell outer membrane"/>
    <property type="evidence" value="ECO:0007669"/>
    <property type="project" value="UniProtKB-SubCell"/>
</dbReference>
<keyword evidence="4 7" id="KW-0812">Transmembrane</keyword>
<name>A0A9D9I9H9_9BACT</name>
<gene>
    <name evidence="9" type="ORF">IAB99_08275</name>
</gene>
<evidence type="ECO:0000313" key="10">
    <source>
        <dbReference type="Proteomes" id="UP000823660"/>
    </source>
</evidence>
<feature type="domain" description="Secretin/TonB short N-terminal" evidence="8">
    <location>
        <begin position="31"/>
        <end position="82"/>
    </location>
</feature>
<dbReference type="NCBIfam" id="TIGR04057">
    <property type="entry name" value="SusC_RagA_signa"/>
    <property type="match status" value="1"/>
</dbReference>
<evidence type="ECO:0000256" key="4">
    <source>
        <dbReference type="ARBA" id="ARBA00022692"/>
    </source>
</evidence>
<evidence type="ECO:0000256" key="3">
    <source>
        <dbReference type="ARBA" id="ARBA00022452"/>
    </source>
</evidence>
<evidence type="ECO:0000256" key="1">
    <source>
        <dbReference type="ARBA" id="ARBA00004571"/>
    </source>
</evidence>
<dbReference type="InterPro" id="IPR023997">
    <property type="entry name" value="TonB-dep_OMP_SusC/RagA_CS"/>
</dbReference>
<dbReference type="Gene3D" id="2.170.130.10">
    <property type="entry name" value="TonB-dependent receptor, plug domain"/>
    <property type="match status" value="1"/>
</dbReference>
<dbReference type="PROSITE" id="PS52016">
    <property type="entry name" value="TONB_DEPENDENT_REC_3"/>
    <property type="match status" value="1"/>
</dbReference>
<dbReference type="Pfam" id="PF13715">
    <property type="entry name" value="CarbopepD_reg_2"/>
    <property type="match status" value="1"/>
</dbReference>
<protein>
    <submittedName>
        <fullName evidence="9">TonB-dependent receptor</fullName>
    </submittedName>
</protein>
<dbReference type="InterPro" id="IPR011662">
    <property type="entry name" value="Secretin/TonB_short_N"/>
</dbReference>
<dbReference type="AlphaFoldDB" id="A0A9D9I9H9"/>
<dbReference type="Pfam" id="PF07660">
    <property type="entry name" value="STN"/>
    <property type="match status" value="1"/>
</dbReference>
<evidence type="ECO:0000259" key="8">
    <source>
        <dbReference type="SMART" id="SM00965"/>
    </source>
</evidence>
<keyword evidence="2 7" id="KW-0813">Transport</keyword>
<dbReference type="InterPro" id="IPR037066">
    <property type="entry name" value="Plug_dom_sf"/>
</dbReference>
<dbReference type="NCBIfam" id="TIGR04056">
    <property type="entry name" value="OMP_RagA_SusC"/>
    <property type="match status" value="1"/>
</dbReference>
<organism evidence="9 10">
    <name type="scientific">Candidatus Cryptobacteroides faecipullorum</name>
    <dbReference type="NCBI Taxonomy" id="2840764"/>
    <lineage>
        <taxon>Bacteria</taxon>
        <taxon>Pseudomonadati</taxon>
        <taxon>Bacteroidota</taxon>
        <taxon>Bacteroidia</taxon>
        <taxon>Bacteroidales</taxon>
        <taxon>Candidatus Cryptobacteroides</taxon>
    </lineage>
</organism>
<accession>A0A9D9I9H9</accession>
<dbReference type="SUPFAM" id="SSF49464">
    <property type="entry name" value="Carboxypeptidase regulatory domain-like"/>
    <property type="match status" value="1"/>
</dbReference>
<comment type="similarity">
    <text evidence="7">Belongs to the TonB-dependent receptor family.</text>
</comment>
<dbReference type="EMBL" id="JADIMH010000051">
    <property type="protein sequence ID" value="MBO8467739.1"/>
    <property type="molecule type" value="Genomic_DNA"/>
</dbReference>
<keyword evidence="6 7" id="KW-0998">Cell outer membrane</keyword>
<dbReference type="Gene3D" id="2.60.40.1120">
    <property type="entry name" value="Carboxypeptidase-like, regulatory domain"/>
    <property type="match status" value="1"/>
</dbReference>
<proteinExistence type="inferred from homology"/>
<comment type="subcellular location">
    <subcellularLocation>
        <location evidence="1 7">Cell outer membrane</location>
        <topology evidence="1 7">Multi-pass membrane protein</topology>
    </subcellularLocation>
</comment>
<dbReference type="InterPro" id="IPR039426">
    <property type="entry name" value="TonB-dep_rcpt-like"/>
</dbReference>
<evidence type="ECO:0000256" key="5">
    <source>
        <dbReference type="ARBA" id="ARBA00023136"/>
    </source>
</evidence>
<evidence type="ECO:0000256" key="2">
    <source>
        <dbReference type="ARBA" id="ARBA00022448"/>
    </source>
</evidence>
<keyword evidence="5 7" id="KW-0472">Membrane</keyword>
<dbReference type="Gene3D" id="3.55.50.30">
    <property type="match status" value="1"/>
</dbReference>
<reference evidence="9" key="1">
    <citation type="submission" date="2020-10" db="EMBL/GenBank/DDBJ databases">
        <authorList>
            <person name="Gilroy R."/>
        </authorList>
    </citation>
    <scope>NUCLEOTIDE SEQUENCE</scope>
    <source>
        <strain evidence="9">B1-15692</strain>
    </source>
</reference>
<dbReference type="Proteomes" id="UP000823660">
    <property type="component" value="Unassembled WGS sequence"/>
</dbReference>
<dbReference type="InterPro" id="IPR036942">
    <property type="entry name" value="Beta-barrel_TonB_sf"/>
</dbReference>
<reference evidence="9" key="2">
    <citation type="journal article" date="2021" name="PeerJ">
        <title>Extensive microbial diversity within the chicken gut microbiome revealed by metagenomics and culture.</title>
        <authorList>
            <person name="Gilroy R."/>
            <person name="Ravi A."/>
            <person name="Getino M."/>
            <person name="Pursley I."/>
            <person name="Horton D.L."/>
            <person name="Alikhan N.F."/>
            <person name="Baker D."/>
            <person name="Gharbi K."/>
            <person name="Hall N."/>
            <person name="Watson M."/>
            <person name="Adriaenssens E.M."/>
            <person name="Foster-Nyarko E."/>
            <person name="Jarju S."/>
            <person name="Secka A."/>
            <person name="Antonio M."/>
            <person name="Oren A."/>
            <person name="Chaudhuri R.R."/>
            <person name="La Ragione R."/>
            <person name="Hildebrand F."/>
            <person name="Pallen M.J."/>
        </authorList>
    </citation>
    <scope>NUCLEOTIDE SEQUENCE</scope>
    <source>
        <strain evidence="9">B1-15692</strain>
    </source>
</reference>
<sequence>MSAQDTGPVTLDMQNVSIERVLNTLKSKYGLSFVMRTDGIDLSRKVTVEVKNRSLQAVLDQIFASQNIRAEINDNVIRLSLRTASTADLEPYTVRGRVTDENGAGIPGASVYEKGTSNGATTDLDGNWSLEITGGATLLECACLGYDTQTAEISPKNGVVNFSLRESFEFIDEVVVVGYGTMKRSLVTSAISKVRIDESNLRQVTSPAELLNGRIAGVSSTTGSGNLGSGERISIRGASSISAGNEPLYVIDGIPITNSNANLTDLGEDLSSLSVLNLSDIESIEILKDAASAAIYGSRATNGVVVITTKSGREGASNVNVNFSTGVSQFPNIHKIRMADSDLYVQVYNEGVDNYNRQYGLTPSDGDYKEHIYNPFGNLPDTDWMKLITQLGVFYNADVAFSGGNKKTNYYIGANYNHKEGIIKTNKLEKMNFKVKLHHEFTPWLEVGVNTSANYMKNWKVPGPNAGTMIIGRALMQRPFDRPYKPDGSYYVGGTDELTFHNPMQILNEETAYLENLRYLGSYYINLKFWKDKITFRNSLNTDITQYYDYTNYNENHPYGKGVGRIVDRNQTVKNILLESVINYNDAFLDEGSLALNVMLGHSFQNVGTHNATLDGSGFPSPSFDVIGVASAIDDYSGNLYNYTMESYFGRVNLSYRDRYVFTATMRTDGSSKFAPKYRWGWFPSVSFGWNISNEEFMADSGTDLKFRLSWGKTGNQEGIGTFAYQAQMAGGKNYNEQGGINVTEFGNESLTWEKADQFDIGFDMSFFNDKLTVILDGYLKDTKDLLYSMPIYGTTGTTSIISNIGSIRNVGAELTIGASLDFGQVHWSSQFNISTNRNRITSLTGDDKPISIGSNRALQVGKEMGVFYLFKHDGIFQYDAEVPKAQYDQGRRAGDIRWLDLDNNGIINDDDRVVMGSSNPDFFGGWSNTFSWKGLSLDIFFTYMYGNEVYSGQEPNMSKLSHRDGLQYDHAVNRWTGPGSTNVWPRALNGDNNNTRNSDFFLHDGSFIRLRTLTLAYQFPSSVVRKMAMKGLRVYGQVDNLFLLTRYPGYDPEVSSNMDPRFFGEDNLNVPQPRTFTFGLNITF</sequence>
<dbReference type="InterPro" id="IPR012910">
    <property type="entry name" value="Plug_dom"/>
</dbReference>
<keyword evidence="3 7" id="KW-1134">Transmembrane beta strand</keyword>
<dbReference type="Gene3D" id="2.40.170.20">
    <property type="entry name" value="TonB-dependent receptor, beta-barrel domain"/>
    <property type="match status" value="1"/>
</dbReference>
<dbReference type="SMART" id="SM00965">
    <property type="entry name" value="STN"/>
    <property type="match status" value="1"/>
</dbReference>
<evidence type="ECO:0000256" key="6">
    <source>
        <dbReference type="ARBA" id="ARBA00023237"/>
    </source>
</evidence>
<evidence type="ECO:0000313" key="9">
    <source>
        <dbReference type="EMBL" id="MBO8467739.1"/>
    </source>
</evidence>
<dbReference type="InterPro" id="IPR023996">
    <property type="entry name" value="TonB-dep_OMP_SusC/RagA"/>
</dbReference>
<dbReference type="Pfam" id="PF07715">
    <property type="entry name" value="Plug"/>
    <property type="match status" value="1"/>
</dbReference>
<keyword evidence="9" id="KW-0675">Receptor</keyword>
<evidence type="ECO:0000256" key="7">
    <source>
        <dbReference type="PROSITE-ProRule" id="PRU01360"/>
    </source>
</evidence>
<dbReference type="SUPFAM" id="SSF56935">
    <property type="entry name" value="Porins"/>
    <property type="match status" value="1"/>
</dbReference>